<evidence type="ECO:0000256" key="5">
    <source>
        <dbReference type="ARBA" id="ARBA00022833"/>
    </source>
</evidence>
<dbReference type="InterPro" id="IPR008984">
    <property type="entry name" value="SMAD_FHA_dom_sf"/>
</dbReference>
<evidence type="ECO:0000313" key="9">
    <source>
        <dbReference type="EMBL" id="EEB14530.1"/>
    </source>
</evidence>
<feature type="domain" description="FHA" evidence="7">
    <location>
        <begin position="61"/>
        <end position="109"/>
    </location>
</feature>
<evidence type="ECO:0000256" key="2">
    <source>
        <dbReference type="ARBA" id="ARBA00017908"/>
    </source>
</evidence>
<dbReference type="KEGG" id="phu:Phum_PHUM307800"/>
<dbReference type="OMA" id="MENEMTC"/>
<evidence type="ECO:0000259" key="7">
    <source>
        <dbReference type="PROSITE" id="PS50006"/>
    </source>
</evidence>
<dbReference type="InParanoid" id="E0VMC4"/>
<dbReference type="InterPro" id="IPR000253">
    <property type="entry name" value="FHA_dom"/>
</dbReference>
<comment type="similarity">
    <text evidence="1">Belongs to the CHFR family.</text>
</comment>
<dbReference type="PANTHER" id="PTHR16079:SF4">
    <property type="entry name" value="E3 UBIQUITIN-PROTEIN LIGASE CHFR"/>
    <property type="match status" value="1"/>
</dbReference>
<evidence type="ECO:0000256" key="1">
    <source>
        <dbReference type="ARBA" id="ARBA00005797"/>
    </source>
</evidence>
<accession>E0VMC4</accession>
<dbReference type="CTD" id="8235770"/>
<dbReference type="Gene3D" id="3.30.40.10">
    <property type="entry name" value="Zinc/RING finger domain, C3HC4 (zinc finger)"/>
    <property type="match status" value="1"/>
</dbReference>
<reference evidence="10" key="3">
    <citation type="submission" date="2020-05" db="UniProtKB">
        <authorList>
            <consortium name="EnsemblMetazoa"/>
        </authorList>
    </citation>
    <scope>IDENTIFICATION</scope>
    <source>
        <strain evidence="10">USDA</strain>
    </source>
</reference>
<dbReference type="GO" id="GO:0006511">
    <property type="term" value="P:ubiquitin-dependent protein catabolic process"/>
    <property type="evidence" value="ECO:0007669"/>
    <property type="project" value="TreeGrafter"/>
</dbReference>
<dbReference type="HOGENOM" id="CLU_023453_0_0_1"/>
<dbReference type="eggNOG" id="KOG3872">
    <property type="taxonomic scope" value="Eukaryota"/>
</dbReference>
<dbReference type="VEuPathDB" id="VectorBase:PHUM307800"/>
<dbReference type="GO" id="GO:0016567">
    <property type="term" value="P:protein ubiquitination"/>
    <property type="evidence" value="ECO:0007669"/>
    <property type="project" value="TreeGrafter"/>
</dbReference>
<evidence type="ECO:0000256" key="4">
    <source>
        <dbReference type="ARBA" id="ARBA00022771"/>
    </source>
</evidence>
<evidence type="ECO:0000256" key="3">
    <source>
        <dbReference type="ARBA" id="ARBA00022723"/>
    </source>
</evidence>
<dbReference type="GO" id="GO:0004842">
    <property type="term" value="F:ubiquitin-protein transferase activity"/>
    <property type="evidence" value="ECO:0007669"/>
    <property type="project" value="TreeGrafter"/>
</dbReference>
<dbReference type="OrthoDB" id="5330228at2759"/>
<keyword evidence="3" id="KW-0479">Metal-binding</keyword>
<dbReference type="RefSeq" id="XP_002427268.1">
    <property type="nucleotide sequence ID" value="XM_002427223.1"/>
</dbReference>
<protein>
    <recommendedName>
        <fullName evidence="2">E3 ubiquitin-protein ligase CHFR</fullName>
    </recommendedName>
</protein>
<reference evidence="9" key="2">
    <citation type="submission" date="2007-04" db="EMBL/GenBank/DDBJ databases">
        <title>The genome of the human body louse.</title>
        <authorList>
            <consortium name="The Human Body Louse Genome Consortium"/>
            <person name="Kirkness E."/>
            <person name="Walenz B."/>
            <person name="Hass B."/>
            <person name="Bruggner R."/>
            <person name="Strausberg R."/>
        </authorList>
    </citation>
    <scope>NUCLEOTIDE SEQUENCE</scope>
    <source>
        <strain evidence="9">USDA</strain>
    </source>
</reference>
<dbReference type="GO" id="GO:0005634">
    <property type="term" value="C:nucleus"/>
    <property type="evidence" value="ECO:0007669"/>
    <property type="project" value="TreeGrafter"/>
</dbReference>
<dbReference type="GO" id="GO:0008270">
    <property type="term" value="F:zinc ion binding"/>
    <property type="evidence" value="ECO:0007669"/>
    <property type="project" value="UniProtKB-KW"/>
</dbReference>
<evidence type="ECO:0000313" key="11">
    <source>
        <dbReference type="Proteomes" id="UP000009046"/>
    </source>
</evidence>
<dbReference type="SUPFAM" id="SSF49879">
    <property type="entry name" value="SMAD/FHA domain"/>
    <property type="match status" value="1"/>
</dbReference>
<dbReference type="PROSITE" id="PS00518">
    <property type="entry name" value="ZF_RING_1"/>
    <property type="match status" value="1"/>
</dbReference>
<dbReference type="Pfam" id="PF13920">
    <property type="entry name" value="zf-C3HC4_3"/>
    <property type="match status" value="1"/>
</dbReference>
<dbReference type="InterPro" id="IPR017907">
    <property type="entry name" value="Znf_RING_CS"/>
</dbReference>
<dbReference type="EnsemblMetazoa" id="PHUM307800-RA">
    <property type="protein sequence ID" value="PHUM307800-PA"/>
    <property type="gene ID" value="PHUM307800"/>
</dbReference>
<dbReference type="InterPro" id="IPR013083">
    <property type="entry name" value="Znf_RING/FYVE/PHD"/>
</dbReference>
<dbReference type="STRING" id="121224.E0VMC4"/>
<dbReference type="InterPro" id="IPR052256">
    <property type="entry name" value="E3_ubiquitin-ligase_CHFR"/>
</dbReference>
<evidence type="ECO:0000256" key="6">
    <source>
        <dbReference type="PROSITE-ProRule" id="PRU00175"/>
    </source>
</evidence>
<dbReference type="SUPFAM" id="SSF57850">
    <property type="entry name" value="RING/U-box"/>
    <property type="match status" value="1"/>
</dbReference>
<keyword evidence="5" id="KW-0862">Zinc</keyword>
<dbReference type="SMART" id="SM00184">
    <property type="entry name" value="RING"/>
    <property type="match status" value="1"/>
</dbReference>
<evidence type="ECO:0000259" key="8">
    <source>
        <dbReference type="PROSITE" id="PS50089"/>
    </source>
</evidence>
<dbReference type="InterPro" id="IPR001841">
    <property type="entry name" value="Znf_RING"/>
</dbReference>
<dbReference type="Gene3D" id="2.60.200.20">
    <property type="match status" value="1"/>
</dbReference>
<reference evidence="9" key="1">
    <citation type="submission" date="2007-04" db="EMBL/GenBank/DDBJ databases">
        <title>Annotation of Pediculus humanus corporis strain USDA.</title>
        <authorList>
            <person name="Kirkness E."/>
            <person name="Hannick L."/>
            <person name="Hass B."/>
            <person name="Bruggner R."/>
            <person name="Lawson D."/>
            <person name="Bidwell S."/>
            <person name="Joardar V."/>
            <person name="Caler E."/>
            <person name="Walenz B."/>
            <person name="Inman J."/>
            <person name="Schobel S."/>
            <person name="Galinsky K."/>
            <person name="Amedeo P."/>
            <person name="Strausberg R."/>
        </authorList>
    </citation>
    <scope>NUCLEOTIDE SEQUENCE</scope>
    <source>
        <strain evidence="9">USDA</strain>
    </source>
</reference>
<dbReference type="CDD" id="cd00060">
    <property type="entry name" value="FHA"/>
    <property type="match status" value="1"/>
</dbReference>
<dbReference type="PANTHER" id="PTHR16079">
    <property type="entry name" value="UBIQUITIN LIGASE PROTEIN CHFR"/>
    <property type="match status" value="1"/>
</dbReference>
<dbReference type="AlphaFoldDB" id="E0VMC4"/>
<feature type="domain" description="RING-type" evidence="8">
    <location>
        <begin position="299"/>
        <end position="337"/>
    </location>
</feature>
<keyword evidence="4 6" id="KW-0863">Zinc-finger</keyword>
<organism>
    <name type="scientific">Pediculus humanus subsp. corporis</name>
    <name type="common">Body louse</name>
    <dbReference type="NCBI Taxonomy" id="121224"/>
    <lineage>
        <taxon>Eukaryota</taxon>
        <taxon>Metazoa</taxon>
        <taxon>Ecdysozoa</taxon>
        <taxon>Arthropoda</taxon>
        <taxon>Hexapoda</taxon>
        <taxon>Insecta</taxon>
        <taxon>Pterygota</taxon>
        <taxon>Neoptera</taxon>
        <taxon>Paraneoptera</taxon>
        <taxon>Psocodea</taxon>
        <taxon>Troctomorpha</taxon>
        <taxon>Phthiraptera</taxon>
        <taxon>Anoplura</taxon>
        <taxon>Pediculidae</taxon>
        <taxon>Pediculus</taxon>
    </lineage>
</organism>
<dbReference type="PROSITE" id="PS50006">
    <property type="entry name" value="FHA_DOMAIN"/>
    <property type="match status" value="1"/>
</dbReference>
<sequence length="390" mass="44611">MHKLLKILKKIIIIINVKPVTEELATLFLGDKNYTFLLNMSLAVLKGFPQNTDVFIKSVPFTIGRNQSASFIILNVNISRHHCAIVFENSQWKVCDSSSSGTFVNDSLIGKNQSVNLKQGDVIRLGPVVENSISCTFYSLIPENFQFDSSETQTSLNLCNRFENVDNCMRQIRIMEKGNEMNVTAETNNYKNTDEKLNEPLSVNLMSNENDKSFTKCKEISTENIDKTYCFLSYVDCLNLKKKLMDCENVQTILNDLKLKNLNLMEKLSSATSKCNEALSLKSEATEKFTELVELELQCTICSELFVNAVTLGCSHSFCKLCLKQWKNKQKTCPICRKKISVEARSIVLDNYIDKIIDLLPSEIREKRKDLIQEHEVKLSSFRSWKKRKL</sequence>
<dbReference type="PROSITE" id="PS50089">
    <property type="entry name" value="ZF_RING_2"/>
    <property type="match status" value="1"/>
</dbReference>
<dbReference type="EMBL" id="DS235306">
    <property type="protein sequence ID" value="EEB14530.1"/>
    <property type="molecule type" value="Genomic_DNA"/>
</dbReference>
<dbReference type="Proteomes" id="UP000009046">
    <property type="component" value="Unassembled WGS sequence"/>
</dbReference>
<dbReference type="SMART" id="SM00240">
    <property type="entry name" value="FHA"/>
    <property type="match status" value="1"/>
</dbReference>
<evidence type="ECO:0000313" key="10">
    <source>
        <dbReference type="EnsemblMetazoa" id="PHUM307800-PA"/>
    </source>
</evidence>
<keyword evidence="11" id="KW-1185">Reference proteome</keyword>
<dbReference type="EMBL" id="AAZO01003572">
    <property type="status" value="NOT_ANNOTATED_CDS"/>
    <property type="molecule type" value="Genomic_DNA"/>
</dbReference>
<gene>
    <name evidence="10" type="primary">8235770</name>
    <name evidence="9" type="ORF">Phum_PHUM307800</name>
</gene>
<name>E0VMC4_PEDHC</name>
<proteinExistence type="inferred from homology"/>
<dbReference type="GeneID" id="8235770"/>
<dbReference type="Pfam" id="PF00498">
    <property type="entry name" value="FHA"/>
    <property type="match status" value="1"/>
</dbReference>